<name>A0A4Z2H8X6_9TELE</name>
<keyword evidence="3 11" id="KW-0732">Signal</keyword>
<dbReference type="SUPFAM" id="SSF52833">
    <property type="entry name" value="Thioredoxin-like"/>
    <property type="match status" value="2"/>
</dbReference>
<evidence type="ECO:0000256" key="9">
    <source>
        <dbReference type="RuleBase" id="RU000648"/>
    </source>
</evidence>
<dbReference type="InterPro" id="IPR041859">
    <property type="entry name" value="Calsequestrin_N"/>
</dbReference>
<evidence type="ECO:0000313" key="12">
    <source>
        <dbReference type="EMBL" id="TNN61493.1"/>
    </source>
</evidence>
<dbReference type="InterPro" id="IPR041858">
    <property type="entry name" value="Calsequestrin_middle_dom"/>
</dbReference>
<dbReference type="GO" id="GO:0030018">
    <property type="term" value="C:Z disc"/>
    <property type="evidence" value="ECO:0007669"/>
    <property type="project" value="TreeGrafter"/>
</dbReference>
<comment type="caution">
    <text evidence="12">The sequence shown here is derived from an EMBL/GenBank/DDBJ whole genome shotgun (WGS) entry which is preliminary data.</text>
</comment>
<gene>
    <name evidence="12" type="primary">Casq2_0</name>
    <name evidence="12" type="ORF">EYF80_028238</name>
</gene>
<dbReference type="PANTHER" id="PTHR10033:SF15">
    <property type="entry name" value="CALSEQUESTRIN-2"/>
    <property type="match status" value="1"/>
</dbReference>
<dbReference type="FunFam" id="3.40.30.10:FF:000031">
    <property type="entry name" value="Calsequestrin"/>
    <property type="match status" value="1"/>
</dbReference>
<dbReference type="Proteomes" id="UP000314294">
    <property type="component" value="Unassembled WGS sequence"/>
</dbReference>
<evidence type="ECO:0000256" key="2">
    <source>
        <dbReference type="ARBA" id="ARBA00010987"/>
    </source>
</evidence>
<feature type="region of interest" description="Disordered" evidence="10">
    <location>
        <begin position="290"/>
        <end position="336"/>
    </location>
</feature>
<evidence type="ECO:0000256" key="6">
    <source>
        <dbReference type="ARBA" id="ARBA00023179"/>
    </source>
</evidence>
<keyword evidence="6" id="KW-0514">Muscle protein</keyword>
<dbReference type="InterPro" id="IPR036249">
    <property type="entry name" value="Thioredoxin-like_sf"/>
</dbReference>
<dbReference type="PROSITE" id="PS00864">
    <property type="entry name" value="CALSEQUESTRIN_2"/>
    <property type="match status" value="1"/>
</dbReference>
<keyword evidence="13" id="KW-1185">Reference proteome</keyword>
<dbReference type="CDD" id="cd03065">
    <property type="entry name" value="PDI_b_Calsequestrin_N"/>
    <property type="match status" value="1"/>
</dbReference>
<sequence>MQQRWLSLLCGLCLHLVLLCSAEEGLEFPNFDGRDRVLDVSERNYKKALKRYDLLCLFYHEPVPASKGLQKRFQMTELVLELTAQVLENRDIGFGMVDSQKDAKVAKKLGLEEVGSLYVFKDDRVIEFDGELSADTLVEFLLDVLEDPVEMLNNAMELRAFERMEEDIRLIGYFKGEDSYYKAFQEASERFQPYIKFFATFDKSVAKHLSLKMNEVDFYEPFMEEPAVLPGRPLSEMDIVDFVNQHRRATLRKLRAENMFETWADSVWLDMSNDEDLPTPEELEDWIEDVLSGRVNTEDDDDDDDESDADDHRGNPDGYEPEDGHESHGPEEDDDD</sequence>
<evidence type="ECO:0000256" key="7">
    <source>
        <dbReference type="ARBA" id="ARBA00023180"/>
    </source>
</evidence>
<dbReference type="InterPro" id="IPR001393">
    <property type="entry name" value="Calsequestrin"/>
</dbReference>
<dbReference type="Gene3D" id="3.40.30.10">
    <property type="entry name" value="Glutaredoxin"/>
    <property type="match status" value="3"/>
</dbReference>
<evidence type="ECO:0000256" key="4">
    <source>
        <dbReference type="ARBA" id="ARBA00022837"/>
    </source>
</evidence>
<evidence type="ECO:0000313" key="13">
    <source>
        <dbReference type="Proteomes" id="UP000314294"/>
    </source>
</evidence>
<comment type="function">
    <text evidence="8">Calsequestrin is a high-capacity, moderate affinity, calcium-binding protein and thus acts as an internal calcium store in muscle. Calcium ions are bound by clusters of acidic residues at the protein surface, especially at the interface between subunits. Can bind around 60 Ca(2+) ions. Regulates the release of lumenal Ca(2+) via the calcium release channel RYR2; this plays an important role in triggering muscle contraction. Plays a role in excitation-contraction coupling in the heart and in regulating the rate of heart beats.</text>
</comment>
<dbReference type="GO" id="GO:0010881">
    <property type="term" value="P:regulation of cardiac muscle contraction by regulation of the release of sequestered calcium ion"/>
    <property type="evidence" value="ECO:0007669"/>
    <property type="project" value="TreeGrafter"/>
</dbReference>
<feature type="signal peptide" evidence="11">
    <location>
        <begin position="1"/>
        <end position="22"/>
    </location>
</feature>
<feature type="compositionally biased region" description="Acidic residues" evidence="10">
    <location>
        <begin position="298"/>
        <end position="309"/>
    </location>
</feature>
<accession>A0A4Z2H8X6</accession>
<dbReference type="CDD" id="cd03066">
    <property type="entry name" value="PDI_b_Calsequestrin_middle"/>
    <property type="match status" value="1"/>
</dbReference>
<evidence type="ECO:0000256" key="8">
    <source>
        <dbReference type="ARBA" id="ARBA00046160"/>
    </source>
</evidence>
<reference evidence="12 13" key="1">
    <citation type="submission" date="2019-03" db="EMBL/GenBank/DDBJ databases">
        <title>First draft genome of Liparis tanakae, snailfish: a comprehensive survey of snailfish specific genes.</title>
        <authorList>
            <person name="Kim W."/>
            <person name="Song I."/>
            <person name="Jeong J.-H."/>
            <person name="Kim D."/>
            <person name="Kim S."/>
            <person name="Ryu S."/>
            <person name="Song J.Y."/>
            <person name="Lee S.K."/>
        </authorList>
    </citation>
    <scope>NUCLEOTIDE SEQUENCE [LARGE SCALE GENOMIC DNA]</scope>
    <source>
        <tissue evidence="12">Muscle</tissue>
    </source>
</reference>
<dbReference type="OrthoDB" id="10038131at2759"/>
<evidence type="ECO:0000256" key="10">
    <source>
        <dbReference type="SAM" id="MobiDB-lite"/>
    </source>
</evidence>
<proteinExistence type="inferred from homology"/>
<comment type="subcellular location">
    <subcellularLocation>
        <location evidence="1">Sarcoplasmic reticulum lumen</location>
    </subcellularLocation>
</comment>
<evidence type="ECO:0000256" key="1">
    <source>
        <dbReference type="ARBA" id="ARBA00004564"/>
    </source>
</evidence>
<evidence type="ECO:0000256" key="5">
    <source>
        <dbReference type="ARBA" id="ARBA00022951"/>
    </source>
</evidence>
<comment type="similarity">
    <text evidence="2 9">Belongs to the calsequestrin family.</text>
</comment>
<dbReference type="Pfam" id="PF01216">
    <property type="entry name" value="Calsequestrin"/>
    <property type="match status" value="1"/>
</dbReference>
<evidence type="ECO:0000256" key="3">
    <source>
        <dbReference type="ARBA" id="ARBA00022729"/>
    </source>
</evidence>
<organism evidence="12 13">
    <name type="scientific">Liparis tanakae</name>
    <name type="common">Tanaka's snailfish</name>
    <dbReference type="NCBI Taxonomy" id="230148"/>
    <lineage>
        <taxon>Eukaryota</taxon>
        <taxon>Metazoa</taxon>
        <taxon>Chordata</taxon>
        <taxon>Craniata</taxon>
        <taxon>Vertebrata</taxon>
        <taxon>Euteleostomi</taxon>
        <taxon>Actinopterygii</taxon>
        <taxon>Neopterygii</taxon>
        <taxon>Teleostei</taxon>
        <taxon>Neoteleostei</taxon>
        <taxon>Acanthomorphata</taxon>
        <taxon>Eupercaria</taxon>
        <taxon>Perciformes</taxon>
        <taxon>Cottioidei</taxon>
        <taxon>Cottales</taxon>
        <taxon>Liparidae</taxon>
        <taxon>Liparis</taxon>
    </lineage>
</organism>
<dbReference type="GO" id="GO:0033018">
    <property type="term" value="C:sarcoplasmic reticulum lumen"/>
    <property type="evidence" value="ECO:0007669"/>
    <property type="project" value="UniProtKB-SubCell"/>
</dbReference>
<dbReference type="PANTHER" id="PTHR10033">
    <property type="entry name" value="CALSEQUESTRIN"/>
    <property type="match status" value="1"/>
</dbReference>
<dbReference type="FunFam" id="3.40.30.10:FF:000033">
    <property type="entry name" value="Calsequestrin"/>
    <property type="match status" value="1"/>
</dbReference>
<protein>
    <recommendedName>
        <fullName evidence="9">Calsequestrin</fullName>
    </recommendedName>
</protein>
<keyword evidence="4 9" id="KW-0106">Calcium</keyword>
<evidence type="ECO:0000256" key="11">
    <source>
        <dbReference type="SAM" id="SignalP"/>
    </source>
</evidence>
<dbReference type="AlphaFoldDB" id="A0A4Z2H8X6"/>
<dbReference type="InterPro" id="IPR018233">
    <property type="entry name" value="Calsequestrin_CS"/>
</dbReference>
<keyword evidence="7" id="KW-0325">Glycoprotein</keyword>
<dbReference type="GO" id="GO:0005509">
    <property type="term" value="F:calcium ion binding"/>
    <property type="evidence" value="ECO:0007669"/>
    <property type="project" value="InterPro"/>
</dbReference>
<dbReference type="PRINTS" id="PR00312">
    <property type="entry name" value="CALSEQUESTRN"/>
</dbReference>
<keyword evidence="5" id="KW-0703">Sarcoplasmic reticulum</keyword>
<feature type="chain" id="PRO_5021331330" description="Calsequestrin" evidence="11">
    <location>
        <begin position="23"/>
        <end position="336"/>
    </location>
</feature>
<dbReference type="EMBL" id="SRLO01000314">
    <property type="protein sequence ID" value="TNN61493.1"/>
    <property type="molecule type" value="Genomic_DNA"/>
</dbReference>